<gene>
    <name evidence="9" type="ORF">C1SCF055_LOCUS33793</name>
</gene>
<reference evidence="9" key="1">
    <citation type="submission" date="2022-10" db="EMBL/GenBank/DDBJ databases">
        <authorList>
            <person name="Chen Y."/>
            <person name="Dougan E. K."/>
            <person name="Chan C."/>
            <person name="Rhodes N."/>
            <person name="Thang M."/>
        </authorList>
    </citation>
    <scope>NUCLEOTIDE SEQUENCE</scope>
</reference>
<proteinExistence type="predicted"/>
<feature type="region of interest" description="Disordered" evidence="7">
    <location>
        <begin position="133"/>
        <end position="191"/>
    </location>
</feature>
<comment type="caution">
    <text evidence="9">The sequence shown here is derived from an EMBL/GenBank/DDBJ whole genome shotgun (WGS) entry which is preliminary data.</text>
</comment>
<dbReference type="SUPFAM" id="SSF56112">
    <property type="entry name" value="Protein kinase-like (PK-like)"/>
    <property type="match status" value="1"/>
</dbReference>
<accession>A0A9P1DF56</accession>
<dbReference type="InterPro" id="IPR011009">
    <property type="entry name" value="Kinase-like_dom_sf"/>
</dbReference>
<dbReference type="Gene3D" id="1.10.510.10">
    <property type="entry name" value="Transferase(Phosphotransferase) domain 1"/>
    <property type="match status" value="1"/>
</dbReference>
<reference evidence="10" key="2">
    <citation type="submission" date="2024-04" db="EMBL/GenBank/DDBJ databases">
        <authorList>
            <person name="Chen Y."/>
            <person name="Shah S."/>
            <person name="Dougan E. K."/>
            <person name="Thang M."/>
            <person name="Chan C."/>
        </authorList>
    </citation>
    <scope>NUCLEOTIDE SEQUENCE [LARGE SCALE GENOMIC DNA]</scope>
</reference>
<dbReference type="SMART" id="SM00220">
    <property type="entry name" value="S_TKc"/>
    <property type="match status" value="1"/>
</dbReference>
<dbReference type="InterPro" id="IPR050108">
    <property type="entry name" value="CDK"/>
</dbReference>
<feature type="region of interest" description="Disordered" evidence="7">
    <location>
        <begin position="343"/>
        <end position="372"/>
    </location>
</feature>
<dbReference type="Pfam" id="PF00069">
    <property type="entry name" value="Pkinase"/>
    <property type="match status" value="1"/>
</dbReference>
<evidence type="ECO:0000256" key="2">
    <source>
        <dbReference type="ARBA" id="ARBA00022840"/>
    </source>
</evidence>
<dbReference type="GO" id="GO:0004674">
    <property type="term" value="F:protein serine/threonine kinase activity"/>
    <property type="evidence" value="ECO:0007669"/>
    <property type="project" value="TreeGrafter"/>
</dbReference>
<protein>
    <recommendedName>
        <fullName evidence="4">Cyclin-dependent kinase 2 homolog</fullName>
    </recommendedName>
    <alternativeName>
        <fullName evidence="5">Cell division control protein 2 homolog</fullName>
    </alternativeName>
    <alternativeName>
        <fullName evidence="6">cdc2-related kinase 2</fullName>
    </alternativeName>
</protein>
<dbReference type="Proteomes" id="UP001152797">
    <property type="component" value="Unassembled WGS sequence"/>
</dbReference>
<sequence>MGWVEKLTPSAMQAAPKPLCESCAKKAQDKEKAEKVEKVEKAEVEEVMEVDEWGFQMAMDQVTEAACPEDATAVLEALLKSKPCEDFLKAGHWKNKLEELVKEEMSNPEQAARRAELVASLAQMWRRVLDPSAATAHSETTRQCASPEADVVEPNASPSAGDQPAGSETGNKEEAEDQSANGKQSAPPSASKGYLWELLQKARQKTKDKIAAALPLTRHKPSEARNDPKVWSLDEWSERLVDLGFKSCLQTKPLRFPVGTAVMAKTGAGPHDWERGVVVRQWDECNAYRLKLQGGDEVHAPMDMDCFVAKAWAIPIFLPVMMTMACDAQKKVTAAALATIGEGRPATEDGGSDVEGSLSDVEDEDSGEEDKTKENMLHAITSGQKVQRFSTMQMMLKEEPESNKISGSVAVEAFGAEANCGVAGYPGVLEPRSSLKDQGSLHKHEKELKKLVESCAHSLAIVTEKERRLSILEDRVQKGIVHLNEILHGPVPKTSEDDRPLTVRMAANSELRAALRAMMVEVRPYGLAEEVTAKAELLQRVLDGQFELQSSGQTVVVGDQVVELDFLCAKIEEDDVEHVLQTLHRERTIDVSVVKTSTFGKIDIQCYMKQLLQVLDALHLREIVHCNIKRENVLYSDGKLTLIDFESAVNEHELVDMGSSEYAWNGRNMQDALDGLRQYGNLKGTKFHKHGADLVKHMTLWSRFKRARAWEALQHSFFHVDPEDQETVPEFATMQQRPIQTLDELEEVVDHNDDYLFDPHRDLYHYEQPTFRSFIGEGVPSWIANEPMDSEDMYWYGKEGMEYIYSGAHRNFH</sequence>
<dbReference type="EMBL" id="CAMXCT010004257">
    <property type="protein sequence ID" value="CAI4008342.1"/>
    <property type="molecule type" value="Genomic_DNA"/>
</dbReference>
<dbReference type="AlphaFoldDB" id="A0A9P1DF56"/>
<evidence type="ECO:0000256" key="1">
    <source>
        <dbReference type="ARBA" id="ARBA00022741"/>
    </source>
</evidence>
<keyword evidence="1" id="KW-0547">Nucleotide-binding</keyword>
<dbReference type="EMBL" id="CAMXCT030004257">
    <property type="protein sequence ID" value="CAL4795654.1"/>
    <property type="molecule type" value="Genomic_DNA"/>
</dbReference>
<evidence type="ECO:0000313" key="9">
    <source>
        <dbReference type="EMBL" id="CAI4008342.1"/>
    </source>
</evidence>
<evidence type="ECO:0000259" key="8">
    <source>
        <dbReference type="SMART" id="SM00220"/>
    </source>
</evidence>
<feature type="compositionally biased region" description="Polar residues" evidence="7">
    <location>
        <begin position="135"/>
        <end position="144"/>
    </location>
</feature>
<evidence type="ECO:0000256" key="6">
    <source>
        <dbReference type="ARBA" id="ARBA00042858"/>
    </source>
</evidence>
<dbReference type="EMBL" id="CAMXCT020004257">
    <property type="protein sequence ID" value="CAL1161717.1"/>
    <property type="molecule type" value="Genomic_DNA"/>
</dbReference>
<comment type="subunit">
    <text evidence="3">May form a complex composed of at least the catalytic subunit CRK2 and a cyclin.</text>
</comment>
<keyword evidence="2" id="KW-0067">ATP-binding</keyword>
<dbReference type="GO" id="GO:0005524">
    <property type="term" value="F:ATP binding"/>
    <property type="evidence" value="ECO:0007669"/>
    <property type="project" value="UniProtKB-KW"/>
</dbReference>
<name>A0A9P1DF56_9DINO</name>
<evidence type="ECO:0000256" key="7">
    <source>
        <dbReference type="SAM" id="MobiDB-lite"/>
    </source>
</evidence>
<evidence type="ECO:0000313" key="11">
    <source>
        <dbReference type="Proteomes" id="UP001152797"/>
    </source>
</evidence>
<evidence type="ECO:0000256" key="3">
    <source>
        <dbReference type="ARBA" id="ARBA00038543"/>
    </source>
</evidence>
<organism evidence="9">
    <name type="scientific">Cladocopium goreaui</name>
    <dbReference type="NCBI Taxonomy" id="2562237"/>
    <lineage>
        <taxon>Eukaryota</taxon>
        <taxon>Sar</taxon>
        <taxon>Alveolata</taxon>
        <taxon>Dinophyceae</taxon>
        <taxon>Suessiales</taxon>
        <taxon>Symbiodiniaceae</taxon>
        <taxon>Cladocopium</taxon>
    </lineage>
</organism>
<feature type="compositionally biased region" description="Polar residues" evidence="7">
    <location>
        <begin position="178"/>
        <end position="188"/>
    </location>
</feature>
<evidence type="ECO:0000256" key="4">
    <source>
        <dbReference type="ARBA" id="ARBA00039612"/>
    </source>
</evidence>
<keyword evidence="11" id="KW-1185">Reference proteome</keyword>
<dbReference type="GO" id="GO:0005634">
    <property type="term" value="C:nucleus"/>
    <property type="evidence" value="ECO:0007669"/>
    <property type="project" value="TreeGrafter"/>
</dbReference>
<dbReference type="InterPro" id="IPR000719">
    <property type="entry name" value="Prot_kinase_dom"/>
</dbReference>
<evidence type="ECO:0000256" key="5">
    <source>
        <dbReference type="ARBA" id="ARBA00041902"/>
    </source>
</evidence>
<dbReference type="OrthoDB" id="409237at2759"/>
<evidence type="ECO:0000313" key="10">
    <source>
        <dbReference type="EMBL" id="CAL1161717.1"/>
    </source>
</evidence>
<dbReference type="PANTHER" id="PTHR24056">
    <property type="entry name" value="CELL DIVISION PROTEIN KINASE"/>
    <property type="match status" value="1"/>
</dbReference>
<feature type="domain" description="Protein kinase" evidence="8">
    <location>
        <begin position="495"/>
        <end position="718"/>
    </location>
</feature>